<dbReference type="RefSeq" id="WP_187077579.1">
    <property type="nucleotide sequence ID" value="NZ_JACORT010000008.1"/>
</dbReference>
<name>A0A923MTR4_9BURK</name>
<feature type="domain" description="Serine aminopeptidase S33" evidence="1">
    <location>
        <begin position="56"/>
        <end position="144"/>
    </location>
</feature>
<dbReference type="EMBL" id="JACORT010000008">
    <property type="protein sequence ID" value="MBC5784831.1"/>
    <property type="molecule type" value="Genomic_DNA"/>
</dbReference>
<dbReference type="Gene3D" id="3.40.50.1820">
    <property type="entry name" value="alpha/beta hydrolase"/>
    <property type="match status" value="1"/>
</dbReference>
<dbReference type="SUPFAM" id="SSF53474">
    <property type="entry name" value="alpha/beta-Hydrolases"/>
    <property type="match status" value="1"/>
</dbReference>
<dbReference type="PANTHER" id="PTHR43265:SF1">
    <property type="entry name" value="ESTERASE ESTD"/>
    <property type="match status" value="1"/>
</dbReference>
<sequence length="289" mass="30114">MPEQVLELPTAWGRLAGSLLLPEGAGPWPAVLLIAGSGPTDRDGNTPLLPAPLDNLKRLAQGLAARGIASLRYDKRGVGGSICPGLSEKALRFEHLVDDAGLAARWLAQHERVGRVSLVGHSEGALIAALAAGAADAQAVVSIAGAGCRASTLMRRQIEGNLPPDLAAPAVEALSSLEAGQPVEDVPDALFLLFRPSVQPYLISWFRHDPAEVLSELEVPVLLVHGAADPQVGPEHALALHAARPDARLKIVEGMDHLLSLKGDIPAGTHVVAGEVAAWLQGLDVRLAA</sequence>
<dbReference type="InterPro" id="IPR022742">
    <property type="entry name" value="Hydrolase_4"/>
</dbReference>
<keyword evidence="3" id="KW-1185">Reference proteome</keyword>
<proteinExistence type="predicted"/>
<dbReference type="Pfam" id="PF12146">
    <property type="entry name" value="Hydrolase_4"/>
    <property type="match status" value="1"/>
</dbReference>
<protein>
    <submittedName>
        <fullName evidence="2">Alpha/beta fold hydrolase</fullName>
    </submittedName>
</protein>
<dbReference type="InterPro" id="IPR053145">
    <property type="entry name" value="AB_hydrolase_Est10"/>
</dbReference>
<keyword evidence="2" id="KW-0378">Hydrolase</keyword>
<dbReference type="PANTHER" id="PTHR43265">
    <property type="entry name" value="ESTERASE ESTD"/>
    <property type="match status" value="1"/>
</dbReference>
<dbReference type="GO" id="GO:0052689">
    <property type="term" value="F:carboxylic ester hydrolase activity"/>
    <property type="evidence" value="ECO:0007669"/>
    <property type="project" value="TreeGrafter"/>
</dbReference>
<dbReference type="Proteomes" id="UP000608513">
    <property type="component" value="Unassembled WGS sequence"/>
</dbReference>
<gene>
    <name evidence="2" type="ORF">H8N03_17910</name>
</gene>
<dbReference type="AlphaFoldDB" id="A0A923MTR4"/>
<organism evidence="2 3">
    <name type="scientific">Ramlibacter cellulosilyticus</name>
    <dbReference type="NCBI Taxonomy" id="2764187"/>
    <lineage>
        <taxon>Bacteria</taxon>
        <taxon>Pseudomonadati</taxon>
        <taxon>Pseudomonadota</taxon>
        <taxon>Betaproteobacteria</taxon>
        <taxon>Burkholderiales</taxon>
        <taxon>Comamonadaceae</taxon>
        <taxon>Ramlibacter</taxon>
    </lineage>
</organism>
<dbReference type="InterPro" id="IPR029058">
    <property type="entry name" value="AB_hydrolase_fold"/>
</dbReference>
<evidence type="ECO:0000313" key="3">
    <source>
        <dbReference type="Proteomes" id="UP000608513"/>
    </source>
</evidence>
<evidence type="ECO:0000259" key="1">
    <source>
        <dbReference type="Pfam" id="PF12146"/>
    </source>
</evidence>
<reference evidence="2" key="1">
    <citation type="submission" date="2020-08" db="EMBL/GenBank/DDBJ databases">
        <title>Ramlibacter sp. USB13 16S ribosomal RNA gene genome sequencing and assembly.</title>
        <authorList>
            <person name="Kang M."/>
        </authorList>
    </citation>
    <scope>NUCLEOTIDE SEQUENCE</scope>
    <source>
        <strain evidence="2">USB13</strain>
    </source>
</reference>
<accession>A0A923MTR4</accession>
<comment type="caution">
    <text evidence="2">The sequence shown here is derived from an EMBL/GenBank/DDBJ whole genome shotgun (WGS) entry which is preliminary data.</text>
</comment>
<evidence type="ECO:0000313" key="2">
    <source>
        <dbReference type="EMBL" id="MBC5784831.1"/>
    </source>
</evidence>